<dbReference type="Pfam" id="PF12732">
    <property type="entry name" value="YtxH"/>
    <property type="match status" value="1"/>
</dbReference>
<dbReference type="AlphaFoldDB" id="A0A2V2ZPC5"/>
<dbReference type="RefSeq" id="WP_110066328.1">
    <property type="nucleotide sequence ID" value="NZ_QGTW01000011.1"/>
</dbReference>
<keyword evidence="2" id="KW-1133">Transmembrane helix</keyword>
<dbReference type="EMBL" id="QGTW01000011">
    <property type="protein sequence ID" value="PWW26160.1"/>
    <property type="molecule type" value="Genomic_DNA"/>
</dbReference>
<feature type="compositionally biased region" description="Basic and acidic residues" evidence="1">
    <location>
        <begin position="154"/>
        <end position="174"/>
    </location>
</feature>
<evidence type="ECO:0000313" key="3">
    <source>
        <dbReference type="EMBL" id="PWW26160.1"/>
    </source>
</evidence>
<evidence type="ECO:0000313" key="4">
    <source>
        <dbReference type="Proteomes" id="UP000247150"/>
    </source>
</evidence>
<feature type="region of interest" description="Disordered" evidence="1">
    <location>
        <begin position="103"/>
        <end position="174"/>
    </location>
</feature>
<organism evidence="3 4">
    <name type="scientific">Cytobacillus oceanisediminis</name>
    <dbReference type="NCBI Taxonomy" id="665099"/>
    <lineage>
        <taxon>Bacteria</taxon>
        <taxon>Bacillati</taxon>
        <taxon>Bacillota</taxon>
        <taxon>Bacilli</taxon>
        <taxon>Bacillales</taxon>
        <taxon>Bacillaceae</taxon>
        <taxon>Cytobacillus</taxon>
    </lineage>
</organism>
<dbReference type="PANTHER" id="PTHR35792">
    <property type="entry name" value="GENERAL STRESS PROTEIN"/>
    <property type="match status" value="1"/>
</dbReference>
<reference evidence="3 4" key="1">
    <citation type="submission" date="2018-05" db="EMBL/GenBank/DDBJ databases">
        <title>Freshwater and sediment microbial communities from various areas in North America, analyzing microbe dynamics in response to fracking.</title>
        <authorList>
            <person name="Lamendella R."/>
        </authorList>
    </citation>
    <scope>NUCLEOTIDE SEQUENCE [LARGE SCALE GENOMIC DNA]</scope>
    <source>
        <strain evidence="3 4">15_TX</strain>
    </source>
</reference>
<feature type="compositionally biased region" description="Low complexity" evidence="1">
    <location>
        <begin position="119"/>
        <end position="135"/>
    </location>
</feature>
<keyword evidence="2" id="KW-0472">Membrane</keyword>
<keyword evidence="2" id="KW-0812">Transmembrane</keyword>
<dbReference type="PANTHER" id="PTHR35792:SF1">
    <property type="entry name" value="SLL0268 PROTEIN"/>
    <property type="match status" value="1"/>
</dbReference>
<gene>
    <name evidence="3" type="ORF">DFO73_11198</name>
</gene>
<protein>
    <submittedName>
        <fullName evidence="3">Gas vesicle protein</fullName>
    </submittedName>
</protein>
<name>A0A2V2ZPC5_9BACI</name>
<dbReference type="OrthoDB" id="9810874at2"/>
<sequence>MNSQDRNQFEVNQSKSEENINTKDFMIGALIGGIVGAATALFLAPKSGKELQSDLNEKASVLKEKSGQFRETAMTKGTELASVAKEKTNAITQTVSKQSNGLVNKVKSLKEGQNANGQASENSAAEGNAELASESINDEGFQSEGNAPVNDAEIQMKLEETKQAFDETEQKYNQ</sequence>
<accession>A0A2V2ZPC5</accession>
<proteinExistence type="predicted"/>
<evidence type="ECO:0000256" key="1">
    <source>
        <dbReference type="SAM" id="MobiDB-lite"/>
    </source>
</evidence>
<comment type="caution">
    <text evidence="3">The sequence shown here is derived from an EMBL/GenBank/DDBJ whole genome shotgun (WGS) entry which is preliminary data.</text>
</comment>
<dbReference type="InterPro" id="IPR024623">
    <property type="entry name" value="YtxH"/>
</dbReference>
<evidence type="ECO:0000256" key="2">
    <source>
        <dbReference type="SAM" id="Phobius"/>
    </source>
</evidence>
<dbReference type="Proteomes" id="UP000247150">
    <property type="component" value="Unassembled WGS sequence"/>
</dbReference>
<feature type="transmembrane region" description="Helical" evidence="2">
    <location>
        <begin position="25"/>
        <end position="44"/>
    </location>
</feature>
<dbReference type="InterPro" id="IPR052928">
    <property type="entry name" value="Desiccation-related_membrane"/>
</dbReference>